<organism evidence="2 3">
    <name type="scientific">Tilletia indica</name>
    <dbReference type="NCBI Taxonomy" id="43049"/>
    <lineage>
        <taxon>Eukaryota</taxon>
        <taxon>Fungi</taxon>
        <taxon>Dikarya</taxon>
        <taxon>Basidiomycota</taxon>
        <taxon>Ustilaginomycotina</taxon>
        <taxon>Exobasidiomycetes</taxon>
        <taxon>Tilletiales</taxon>
        <taxon>Tilletiaceae</taxon>
        <taxon>Tilletia</taxon>
    </lineage>
</organism>
<protein>
    <submittedName>
        <fullName evidence="2">Uncharacterized protein</fullName>
    </submittedName>
</protein>
<comment type="caution">
    <text evidence="2">The sequence shown here is derived from an EMBL/GenBank/DDBJ whole genome shotgun (WGS) entry which is preliminary data.</text>
</comment>
<evidence type="ECO:0000256" key="1">
    <source>
        <dbReference type="SAM" id="MobiDB-lite"/>
    </source>
</evidence>
<feature type="region of interest" description="Disordered" evidence="1">
    <location>
        <begin position="84"/>
        <end position="127"/>
    </location>
</feature>
<keyword evidence="3" id="KW-1185">Reference proteome</keyword>
<reference evidence="2" key="1">
    <citation type="submission" date="2016-04" db="EMBL/GenBank/DDBJ databases">
        <authorList>
            <person name="Nguyen H.D."/>
            <person name="Samba Siva P."/>
            <person name="Cullis J."/>
            <person name="Levesque C.A."/>
            <person name="Hambleton S."/>
        </authorList>
    </citation>
    <scope>NUCLEOTIDE SEQUENCE</scope>
    <source>
        <strain evidence="2">DAOMC 236416</strain>
    </source>
</reference>
<reference evidence="2" key="2">
    <citation type="journal article" date="2019" name="IMA Fungus">
        <title>Genome sequencing and comparison of five Tilletia species to identify candidate genes for the detection of regulated species infecting wheat.</title>
        <authorList>
            <person name="Nguyen H.D.T."/>
            <person name="Sultana T."/>
            <person name="Kesanakurti P."/>
            <person name="Hambleton S."/>
        </authorList>
    </citation>
    <scope>NUCLEOTIDE SEQUENCE</scope>
    <source>
        <strain evidence="2">DAOMC 236416</strain>
    </source>
</reference>
<accession>A0A8T8TBJ1</accession>
<dbReference type="EMBL" id="LWDF02000095">
    <property type="protein sequence ID" value="KAE8257822.1"/>
    <property type="molecule type" value="Genomic_DNA"/>
</dbReference>
<name>A0A8T8TBJ1_9BASI</name>
<gene>
    <name evidence="2" type="ORF">A4X13_0g2098</name>
</gene>
<feature type="compositionally biased region" description="Polar residues" evidence="1">
    <location>
        <begin position="19"/>
        <end position="33"/>
    </location>
</feature>
<sequence>MISWLPATPQLALFRLPLPNNSTTPRSQSQAVWQQTGGQGRRDQDDGGTGIDADRPVRRGSRRAQLHHLHAIVELAKCGERAKGRDIRPTSLGMGVGRGSTTNFVQARPPPPPMQARLPSRSYDALR</sequence>
<evidence type="ECO:0000313" key="3">
    <source>
        <dbReference type="Proteomes" id="UP000077521"/>
    </source>
</evidence>
<evidence type="ECO:0000313" key="2">
    <source>
        <dbReference type="EMBL" id="KAE8257822.1"/>
    </source>
</evidence>
<dbReference type="Proteomes" id="UP000077521">
    <property type="component" value="Unassembled WGS sequence"/>
</dbReference>
<dbReference type="AlphaFoldDB" id="A0A8T8TBJ1"/>
<proteinExistence type="predicted"/>
<feature type="region of interest" description="Disordered" evidence="1">
    <location>
        <begin position="16"/>
        <end position="64"/>
    </location>
</feature>